<proteinExistence type="predicted"/>
<keyword evidence="2" id="KW-1185">Reference proteome</keyword>
<dbReference type="EnsemblPlants" id="AVESA.00010b.r2.5CG0872730.1">
    <property type="protein sequence ID" value="AVESA.00010b.r2.5CG0872730.1.CDS"/>
    <property type="gene ID" value="AVESA.00010b.r2.5CG0872730"/>
</dbReference>
<organism evidence="1 2">
    <name type="scientific">Avena sativa</name>
    <name type="common">Oat</name>
    <dbReference type="NCBI Taxonomy" id="4498"/>
    <lineage>
        <taxon>Eukaryota</taxon>
        <taxon>Viridiplantae</taxon>
        <taxon>Streptophyta</taxon>
        <taxon>Embryophyta</taxon>
        <taxon>Tracheophyta</taxon>
        <taxon>Spermatophyta</taxon>
        <taxon>Magnoliopsida</taxon>
        <taxon>Liliopsida</taxon>
        <taxon>Poales</taxon>
        <taxon>Poaceae</taxon>
        <taxon>BOP clade</taxon>
        <taxon>Pooideae</taxon>
        <taxon>Poodae</taxon>
        <taxon>Poeae</taxon>
        <taxon>Poeae Chloroplast Group 1 (Aveneae type)</taxon>
        <taxon>Aveninae</taxon>
        <taxon>Avena</taxon>
    </lineage>
</organism>
<sequence>MDLISQEEGTTALVSDDEDPPQDGPSTTKASDDIIDLEQGQFASDTQAQAVDVINGLEPQVPFQHHQEHSPPSATQVGVTQALGATQVPSSQHLPIDGPAATMDSTNKVSSSHDDFIDLEEGQFLSEPDANSEQTQAAVDMINGVEPLASSDHQPQDGPSTVDTTKASIHVIDLEQGLVTSEEAVAQAQQGDLKLQAEPLVVNGVEPLVSSAHQPEDIPGAADGTKASVDGIIDLEEGQVEDMDLSDDDVVVLKHQPPHAPVQAQTTVPAALQTIHGVSALIDKGDNAPPGTVTPVHASRSAFIDESPTRGVKRPRVESAEPSVRVVYSNLTRESKRRLMELMQQWSEWQARKQHSFTESVEEIFECGEETYYPALHVGSERYAVSFCVDYQARENVAVDDGAVPLYNREFTLGSSPMGDSANTESKKDNDDSRCFNCGSYSHALKDCSKPRDHVAISNARKQHNLKKNLSNVNRQNRYYQKTPGKFDDLKAGVLGSETRECLGLRENDPPPWLHRMRELGYPPGYLDEVEDEDKPSGITIFGDGEAKADDEEGELGEKGEASPPRKKMTVEFPGINAPVPENGDPWLWGSTPPPQSSSGRHHHPTASDSRDRGLLVNPGAEHYSSSRYHSYDYGGPATPGLVRSHSDRERRSSSSYYENPPPPPGEAGAWTPHSYSSRHHSSSSERHSRDRERERERDRHYYSSSSRR</sequence>
<name>A0ACD5XST6_AVESA</name>
<dbReference type="Proteomes" id="UP001732700">
    <property type="component" value="Chromosome 5C"/>
</dbReference>
<reference evidence="1" key="1">
    <citation type="submission" date="2021-05" db="EMBL/GenBank/DDBJ databases">
        <authorList>
            <person name="Scholz U."/>
            <person name="Mascher M."/>
            <person name="Fiebig A."/>
        </authorList>
    </citation>
    <scope>NUCLEOTIDE SEQUENCE [LARGE SCALE GENOMIC DNA]</scope>
</reference>
<evidence type="ECO:0000313" key="1">
    <source>
        <dbReference type="EnsemblPlants" id="AVESA.00010b.r2.5CG0872730.1.CDS"/>
    </source>
</evidence>
<evidence type="ECO:0000313" key="2">
    <source>
        <dbReference type="Proteomes" id="UP001732700"/>
    </source>
</evidence>
<accession>A0ACD5XST6</accession>
<protein>
    <submittedName>
        <fullName evidence="1">Uncharacterized protein</fullName>
    </submittedName>
</protein>
<reference evidence="1" key="2">
    <citation type="submission" date="2025-09" db="UniProtKB">
        <authorList>
            <consortium name="EnsemblPlants"/>
        </authorList>
    </citation>
    <scope>IDENTIFICATION</scope>
</reference>